<feature type="region of interest" description="Disordered" evidence="10">
    <location>
        <begin position="1"/>
        <end position="47"/>
    </location>
</feature>
<evidence type="ECO:0000256" key="9">
    <source>
        <dbReference type="RuleBase" id="RU362118"/>
    </source>
</evidence>
<keyword evidence="12" id="KW-1185">Reference proteome</keyword>
<evidence type="ECO:0000313" key="12">
    <source>
        <dbReference type="Proteomes" id="UP000575985"/>
    </source>
</evidence>
<comment type="caution">
    <text evidence="11">The sequence shown here is derived from an EMBL/GenBank/DDBJ whole genome shotgun (WGS) entry which is preliminary data.</text>
</comment>
<dbReference type="GO" id="GO:0005737">
    <property type="term" value="C:cytoplasm"/>
    <property type="evidence" value="ECO:0007669"/>
    <property type="project" value="TreeGrafter"/>
</dbReference>
<dbReference type="AlphaFoldDB" id="A0A853BMC5"/>
<dbReference type="Proteomes" id="UP000575985">
    <property type="component" value="Unassembled WGS sequence"/>
</dbReference>
<evidence type="ECO:0000256" key="1">
    <source>
        <dbReference type="ARBA" id="ARBA00001933"/>
    </source>
</evidence>
<feature type="modified residue" description="N6-(pyridoxal phosphate)lysine" evidence="8">
    <location>
        <position position="234"/>
    </location>
</feature>
<keyword evidence="3 8" id="KW-0663">Pyridoxal phosphate</keyword>
<evidence type="ECO:0000256" key="6">
    <source>
        <dbReference type="ARBA" id="ARBA00048780"/>
    </source>
</evidence>
<evidence type="ECO:0000256" key="8">
    <source>
        <dbReference type="PIRSR" id="PIRSR001434-2"/>
    </source>
</evidence>
<proteinExistence type="inferred from homology"/>
<dbReference type="Gene3D" id="3.40.640.10">
    <property type="entry name" value="Type I PLP-dependent aspartate aminotransferase-like (Major domain)"/>
    <property type="match status" value="1"/>
</dbReference>
<name>A0A853BMC5_9ACTN</name>
<dbReference type="GO" id="GO:0019346">
    <property type="term" value="P:transsulfuration"/>
    <property type="evidence" value="ECO:0007669"/>
    <property type="project" value="InterPro"/>
</dbReference>
<reference evidence="11 12" key="1">
    <citation type="submission" date="2020-07" db="EMBL/GenBank/DDBJ databases">
        <title>Sequencing the genomes of 1000 actinobacteria strains.</title>
        <authorList>
            <person name="Klenk H.-P."/>
        </authorList>
    </citation>
    <scope>NUCLEOTIDE SEQUENCE [LARGE SCALE GENOMIC DNA]</scope>
    <source>
        <strain evidence="11 12">DSM 45927</strain>
    </source>
</reference>
<dbReference type="PROSITE" id="PS00868">
    <property type="entry name" value="CYS_MET_METAB_PP"/>
    <property type="match status" value="1"/>
</dbReference>
<dbReference type="Pfam" id="PF01053">
    <property type="entry name" value="Cys_Met_Meta_PP"/>
    <property type="match status" value="1"/>
</dbReference>
<dbReference type="GO" id="GO:0047982">
    <property type="term" value="F:homocysteine desulfhydrase activity"/>
    <property type="evidence" value="ECO:0007669"/>
    <property type="project" value="UniProtKB-EC"/>
</dbReference>
<evidence type="ECO:0000256" key="5">
    <source>
        <dbReference type="ARBA" id="ARBA00047199"/>
    </source>
</evidence>
<evidence type="ECO:0000313" key="11">
    <source>
        <dbReference type="EMBL" id="NYI95736.1"/>
    </source>
</evidence>
<comment type="catalytic activity">
    <reaction evidence="7">
        <text>L-methionine + H2O = methanethiol + 2-oxobutanoate + NH4(+)</text>
        <dbReference type="Rhea" id="RHEA:23800"/>
        <dbReference type="ChEBI" id="CHEBI:15377"/>
        <dbReference type="ChEBI" id="CHEBI:16007"/>
        <dbReference type="ChEBI" id="CHEBI:16763"/>
        <dbReference type="ChEBI" id="CHEBI:28938"/>
        <dbReference type="ChEBI" id="CHEBI:57844"/>
        <dbReference type="EC" id="4.4.1.11"/>
    </reaction>
    <physiologicalReaction direction="left-to-right" evidence="7">
        <dbReference type="Rhea" id="RHEA:23801"/>
    </physiologicalReaction>
</comment>
<dbReference type="InterPro" id="IPR015422">
    <property type="entry name" value="PyrdxlP-dep_Trfase_small"/>
</dbReference>
<dbReference type="FunFam" id="3.40.640.10:FF:000046">
    <property type="entry name" value="Cystathionine gamma-lyase"/>
    <property type="match status" value="1"/>
</dbReference>
<dbReference type="GO" id="GO:0018826">
    <property type="term" value="F:methionine gamma-lyase activity"/>
    <property type="evidence" value="ECO:0007669"/>
    <property type="project" value="UniProtKB-EC"/>
</dbReference>
<keyword evidence="11" id="KW-0456">Lyase</keyword>
<evidence type="ECO:0000256" key="4">
    <source>
        <dbReference type="ARBA" id="ARBA00047175"/>
    </source>
</evidence>
<dbReference type="Gene3D" id="3.90.1150.10">
    <property type="entry name" value="Aspartate Aminotransferase, domain 1"/>
    <property type="match status" value="1"/>
</dbReference>
<comment type="similarity">
    <text evidence="2 9">Belongs to the trans-sulfuration enzymes family.</text>
</comment>
<dbReference type="InterPro" id="IPR015421">
    <property type="entry name" value="PyrdxlP-dep_Trfase_major"/>
</dbReference>
<dbReference type="InterPro" id="IPR054542">
    <property type="entry name" value="Cys_met_metab_PP"/>
</dbReference>
<dbReference type="EMBL" id="JACCFO010000001">
    <property type="protein sequence ID" value="NYI95736.1"/>
    <property type="molecule type" value="Genomic_DNA"/>
</dbReference>
<comment type="catalytic activity">
    <reaction evidence="6">
        <text>L-homocysteine + H2O = 2-oxobutanoate + hydrogen sulfide + NH4(+) + H(+)</text>
        <dbReference type="Rhea" id="RHEA:14501"/>
        <dbReference type="ChEBI" id="CHEBI:15377"/>
        <dbReference type="ChEBI" id="CHEBI:15378"/>
        <dbReference type="ChEBI" id="CHEBI:16763"/>
        <dbReference type="ChEBI" id="CHEBI:28938"/>
        <dbReference type="ChEBI" id="CHEBI:29919"/>
        <dbReference type="ChEBI" id="CHEBI:58199"/>
        <dbReference type="EC" id="4.4.1.2"/>
    </reaction>
    <physiologicalReaction direction="left-to-right" evidence="6">
        <dbReference type="Rhea" id="RHEA:14502"/>
    </physiologicalReaction>
</comment>
<evidence type="ECO:0000256" key="10">
    <source>
        <dbReference type="SAM" id="MobiDB-lite"/>
    </source>
</evidence>
<accession>A0A853BMC5</accession>
<dbReference type="SUPFAM" id="SSF53383">
    <property type="entry name" value="PLP-dependent transferases"/>
    <property type="match status" value="1"/>
</dbReference>
<dbReference type="InterPro" id="IPR015424">
    <property type="entry name" value="PyrdxlP-dep_Trfase"/>
</dbReference>
<sequence>MHEQGRHSGHGRTGRERSRRDAGDRPGENTRAVRLPTGPPPTERPLRTPVYRTTTFEFATSRDYADVLAGTVPGYSYSRIDNPTADAFARAAAAMEAGGSGREVRGEAFASGMGAISSVLLGLTRAGAHVVASHSIYGNTYSLLDGLLRRFGVAVDFVDITDLDAVRAAVRPETAVVFTETLSNPTMTVADLPALAAVAGDAGAALVVDSTFASPAVCRPLEHGADIVVHSATKYIGGHSDATGGVAVGGPEVMAAVRSARVDLGPCLAPDEAFLLHRGLETLPLRMARQCATAAEFAAAVAAHPAVESVAHPSLPDHPGHALAARLFDPDRFGAVVTVTPRGGREAGMALADGVRTAMVAASLGGTHTLVGHVGSTTHRQMSDDALEKAGIGPGAVRFSIGLEDPRDLIGDALAALDRCGADQTAR</sequence>
<dbReference type="RefSeq" id="WP_179767213.1">
    <property type="nucleotide sequence ID" value="NZ_JACCFO010000001.1"/>
</dbReference>
<dbReference type="PANTHER" id="PTHR11808:SF80">
    <property type="entry name" value="CYSTATHIONINE GAMMA-LYASE"/>
    <property type="match status" value="1"/>
</dbReference>
<protein>
    <recommendedName>
        <fullName evidence="4">homocysteine desulfhydrase</fullName>
        <ecNumber evidence="4">4.4.1.2</ecNumber>
    </recommendedName>
    <alternativeName>
        <fullName evidence="5">Homocysteine desulfhydrase</fullName>
    </alternativeName>
</protein>
<dbReference type="PANTHER" id="PTHR11808">
    <property type="entry name" value="TRANS-SULFURATION ENZYME FAMILY MEMBER"/>
    <property type="match status" value="1"/>
</dbReference>
<dbReference type="PIRSF" id="PIRSF001434">
    <property type="entry name" value="CGS"/>
    <property type="match status" value="1"/>
</dbReference>
<feature type="compositionally biased region" description="Basic and acidic residues" evidence="10">
    <location>
        <begin position="13"/>
        <end position="28"/>
    </location>
</feature>
<dbReference type="InterPro" id="IPR000277">
    <property type="entry name" value="Cys/Met-Metab_PyrdxlP-dep_enz"/>
</dbReference>
<comment type="cofactor">
    <cofactor evidence="1 9">
        <name>pyridoxal 5'-phosphate</name>
        <dbReference type="ChEBI" id="CHEBI:597326"/>
    </cofactor>
</comment>
<dbReference type="GO" id="GO:0030170">
    <property type="term" value="F:pyridoxal phosphate binding"/>
    <property type="evidence" value="ECO:0007669"/>
    <property type="project" value="InterPro"/>
</dbReference>
<evidence type="ECO:0000256" key="3">
    <source>
        <dbReference type="ARBA" id="ARBA00022898"/>
    </source>
</evidence>
<organism evidence="11 12">
    <name type="scientific">Streptomonospora nanhaiensis</name>
    <dbReference type="NCBI Taxonomy" id="1323731"/>
    <lineage>
        <taxon>Bacteria</taxon>
        <taxon>Bacillati</taxon>
        <taxon>Actinomycetota</taxon>
        <taxon>Actinomycetes</taxon>
        <taxon>Streptosporangiales</taxon>
        <taxon>Nocardiopsidaceae</taxon>
        <taxon>Streptomonospora</taxon>
    </lineage>
</organism>
<dbReference type="EC" id="4.4.1.2" evidence="4"/>
<gene>
    <name evidence="11" type="ORF">HNR12_002013</name>
</gene>
<evidence type="ECO:0000256" key="7">
    <source>
        <dbReference type="ARBA" id="ARBA00052699"/>
    </source>
</evidence>
<evidence type="ECO:0000256" key="2">
    <source>
        <dbReference type="ARBA" id="ARBA00009077"/>
    </source>
</evidence>